<name>A0ABV2T634_9BACT</name>
<dbReference type="Pfam" id="PF24986">
    <property type="entry name" value="PRC_RimM"/>
    <property type="match status" value="1"/>
</dbReference>
<dbReference type="InterPro" id="IPR009000">
    <property type="entry name" value="Transl_B-barrel_sf"/>
</dbReference>
<dbReference type="Gene3D" id="2.30.30.240">
    <property type="entry name" value="PRC-barrel domain"/>
    <property type="match status" value="1"/>
</dbReference>
<dbReference type="NCBIfam" id="TIGR02273">
    <property type="entry name" value="16S_RimM"/>
    <property type="match status" value="1"/>
</dbReference>
<reference evidence="8 9" key="1">
    <citation type="submission" date="2024-06" db="EMBL/GenBank/DDBJ databases">
        <title>Chitinophaga defluvii sp. nov., isolated from municipal sewage.</title>
        <authorList>
            <person name="Zhang L."/>
        </authorList>
    </citation>
    <scope>NUCLEOTIDE SEQUENCE [LARGE SCALE GENOMIC DNA]</scope>
    <source>
        <strain evidence="8 9">H8</strain>
    </source>
</reference>
<dbReference type="PANTHER" id="PTHR33692">
    <property type="entry name" value="RIBOSOME MATURATION FACTOR RIMM"/>
    <property type="match status" value="1"/>
</dbReference>
<dbReference type="Proteomes" id="UP001549749">
    <property type="component" value="Unassembled WGS sequence"/>
</dbReference>
<evidence type="ECO:0000256" key="5">
    <source>
        <dbReference type="HAMAP-Rule" id="MF_00014"/>
    </source>
</evidence>
<comment type="caution">
    <text evidence="8">The sequence shown here is derived from an EMBL/GenBank/DDBJ whole genome shotgun (WGS) entry which is preliminary data.</text>
</comment>
<keyword evidence="9" id="KW-1185">Reference proteome</keyword>
<dbReference type="InterPro" id="IPR036976">
    <property type="entry name" value="RimM_N_sf"/>
</dbReference>
<dbReference type="InterPro" id="IPR056792">
    <property type="entry name" value="PRC_RimM"/>
</dbReference>
<evidence type="ECO:0000256" key="1">
    <source>
        <dbReference type="ARBA" id="ARBA00022490"/>
    </source>
</evidence>
<dbReference type="Gene3D" id="2.40.30.60">
    <property type="entry name" value="RimM"/>
    <property type="match status" value="1"/>
</dbReference>
<comment type="subcellular location">
    <subcellularLocation>
        <location evidence="5">Cytoplasm</location>
    </subcellularLocation>
</comment>
<sequence length="173" mass="19273">MNNYFSIGKLIATFGLEGELVMRHSLGKKTALKGVAALFLEEHKNSFIPYFPQKITAKDHEHVYVKLEGVDTKEMAQKLVKTQVYLTEADFKQHTAAAAPLALLGFAVEDQQRGPLGVIEEVIEMPMQVLVKVMIQGKEALLPVNEQSLLKIDKQAQVVLLDLPDGLIDLYID</sequence>
<feature type="domain" description="Ribosome maturation factor RimM PRC barrel" evidence="7">
    <location>
        <begin position="103"/>
        <end position="167"/>
    </location>
</feature>
<evidence type="ECO:0000313" key="8">
    <source>
        <dbReference type="EMBL" id="MET6998490.1"/>
    </source>
</evidence>
<keyword evidence="3 5" id="KW-0698">rRNA processing</keyword>
<evidence type="ECO:0000256" key="2">
    <source>
        <dbReference type="ARBA" id="ARBA00022517"/>
    </source>
</evidence>
<dbReference type="RefSeq" id="WP_354661135.1">
    <property type="nucleotide sequence ID" value="NZ_JBEXAC010000002.1"/>
</dbReference>
<dbReference type="PANTHER" id="PTHR33692:SF1">
    <property type="entry name" value="RIBOSOME MATURATION FACTOR RIMM"/>
    <property type="match status" value="1"/>
</dbReference>
<dbReference type="SUPFAM" id="SSF50447">
    <property type="entry name" value="Translation proteins"/>
    <property type="match status" value="1"/>
</dbReference>
<keyword evidence="1 5" id="KW-0963">Cytoplasm</keyword>
<dbReference type="InterPro" id="IPR002676">
    <property type="entry name" value="RimM_N"/>
</dbReference>
<proteinExistence type="inferred from homology"/>
<accession>A0ABV2T634</accession>
<comment type="domain">
    <text evidence="5">The PRC barrel domain binds ribosomal protein uS19.</text>
</comment>
<dbReference type="InterPro" id="IPR011033">
    <property type="entry name" value="PRC_barrel-like_sf"/>
</dbReference>
<gene>
    <name evidence="5 8" type="primary">rimM</name>
    <name evidence="8" type="ORF">ABR189_13985</name>
</gene>
<evidence type="ECO:0000313" key="9">
    <source>
        <dbReference type="Proteomes" id="UP001549749"/>
    </source>
</evidence>
<dbReference type="SUPFAM" id="SSF50346">
    <property type="entry name" value="PRC-barrel domain"/>
    <property type="match status" value="1"/>
</dbReference>
<evidence type="ECO:0000256" key="3">
    <source>
        <dbReference type="ARBA" id="ARBA00022552"/>
    </source>
</evidence>
<dbReference type="Pfam" id="PF01782">
    <property type="entry name" value="RimM"/>
    <property type="match status" value="1"/>
</dbReference>
<evidence type="ECO:0000256" key="4">
    <source>
        <dbReference type="ARBA" id="ARBA00023186"/>
    </source>
</evidence>
<organism evidence="8 9">
    <name type="scientific">Chitinophaga defluvii</name>
    <dbReference type="NCBI Taxonomy" id="3163343"/>
    <lineage>
        <taxon>Bacteria</taxon>
        <taxon>Pseudomonadati</taxon>
        <taxon>Bacteroidota</taxon>
        <taxon>Chitinophagia</taxon>
        <taxon>Chitinophagales</taxon>
        <taxon>Chitinophagaceae</taxon>
        <taxon>Chitinophaga</taxon>
    </lineage>
</organism>
<dbReference type="InterPro" id="IPR011961">
    <property type="entry name" value="RimM"/>
</dbReference>
<comment type="subunit">
    <text evidence="5">Binds ribosomal protein uS19.</text>
</comment>
<dbReference type="HAMAP" id="MF_00014">
    <property type="entry name" value="Ribosome_mat_RimM"/>
    <property type="match status" value="1"/>
</dbReference>
<feature type="domain" description="RimM N-terminal" evidence="6">
    <location>
        <begin position="7"/>
        <end position="89"/>
    </location>
</feature>
<evidence type="ECO:0000259" key="7">
    <source>
        <dbReference type="Pfam" id="PF24986"/>
    </source>
</evidence>
<comment type="similarity">
    <text evidence="5">Belongs to the RimM family.</text>
</comment>
<keyword evidence="4 5" id="KW-0143">Chaperone</keyword>
<protein>
    <recommendedName>
        <fullName evidence="5">Ribosome maturation factor RimM</fullName>
    </recommendedName>
</protein>
<evidence type="ECO:0000259" key="6">
    <source>
        <dbReference type="Pfam" id="PF01782"/>
    </source>
</evidence>
<keyword evidence="2 5" id="KW-0690">Ribosome biogenesis</keyword>
<comment type="function">
    <text evidence="5">An accessory protein needed during the final step in the assembly of 30S ribosomal subunit, possibly for assembly of the head region. Essential for efficient processing of 16S rRNA. May be needed both before and after RbfA during the maturation of 16S rRNA. It has affinity for free ribosomal 30S subunits but not for 70S ribosomes.</text>
</comment>
<dbReference type="EMBL" id="JBEXAC010000002">
    <property type="protein sequence ID" value="MET6998490.1"/>
    <property type="molecule type" value="Genomic_DNA"/>
</dbReference>